<evidence type="ECO:0000313" key="2">
    <source>
        <dbReference type="EnsemblPlants" id="OMERI07G01470.1"/>
    </source>
</evidence>
<evidence type="ECO:0000256" key="1">
    <source>
        <dbReference type="SAM" id="MobiDB-lite"/>
    </source>
</evidence>
<accession>A0A0E0E7B4</accession>
<dbReference type="Proteomes" id="UP000008021">
    <property type="component" value="Chromosome 7"/>
</dbReference>
<dbReference type="EnsemblPlants" id="OMERI07G01470.1">
    <property type="protein sequence ID" value="OMERI07G01470.1"/>
    <property type="gene ID" value="OMERI07G01470"/>
</dbReference>
<feature type="compositionally biased region" description="Basic and acidic residues" evidence="1">
    <location>
        <begin position="83"/>
        <end position="96"/>
    </location>
</feature>
<reference evidence="2" key="1">
    <citation type="submission" date="2015-04" db="UniProtKB">
        <authorList>
            <consortium name="EnsemblPlants"/>
        </authorList>
    </citation>
    <scope>IDENTIFICATION</scope>
</reference>
<dbReference type="HOGENOM" id="CLU_2363297_0_0_1"/>
<feature type="region of interest" description="Disordered" evidence="1">
    <location>
        <begin position="66"/>
        <end position="96"/>
    </location>
</feature>
<dbReference type="Gramene" id="OMERI07G01470.1">
    <property type="protein sequence ID" value="OMERI07G01470.1"/>
    <property type="gene ID" value="OMERI07G01470"/>
</dbReference>
<protein>
    <submittedName>
        <fullName evidence="2">Uncharacterized protein</fullName>
    </submittedName>
</protein>
<name>A0A0E0E7B4_9ORYZ</name>
<dbReference type="AlphaFoldDB" id="A0A0E0E7B4"/>
<proteinExistence type="predicted"/>
<evidence type="ECO:0000313" key="3">
    <source>
        <dbReference type="Proteomes" id="UP000008021"/>
    </source>
</evidence>
<reference evidence="2" key="2">
    <citation type="submission" date="2018-05" db="EMBL/GenBank/DDBJ databases">
        <title>OmerRS3 (Oryza meridionalis Reference Sequence Version 3).</title>
        <authorList>
            <person name="Zhang J."/>
            <person name="Kudrna D."/>
            <person name="Lee S."/>
            <person name="Talag J."/>
            <person name="Welchert J."/>
            <person name="Wing R.A."/>
        </authorList>
    </citation>
    <scope>NUCLEOTIDE SEQUENCE [LARGE SCALE GENOMIC DNA]</scope>
    <source>
        <strain evidence="2">cv. OR44</strain>
    </source>
</reference>
<organism evidence="2">
    <name type="scientific">Oryza meridionalis</name>
    <dbReference type="NCBI Taxonomy" id="40149"/>
    <lineage>
        <taxon>Eukaryota</taxon>
        <taxon>Viridiplantae</taxon>
        <taxon>Streptophyta</taxon>
        <taxon>Embryophyta</taxon>
        <taxon>Tracheophyta</taxon>
        <taxon>Spermatophyta</taxon>
        <taxon>Magnoliopsida</taxon>
        <taxon>Liliopsida</taxon>
        <taxon>Poales</taxon>
        <taxon>Poaceae</taxon>
        <taxon>BOP clade</taxon>
        <taxon>Oryzoideae</taxon>
        <taxon>Oryzeae</taxon>
        <taxon>Oryzinae</taxon>
        <taxon>Oryza</taxon>
    </lineage>
</organism>
<sequence>MHRATELVLAFKYGAALMNIDQFLGKITLVEARRKSNDSCGMRVTLAEEAEEQSELQCRAAAAAAAGSSCKFSPTSPSPGGRGELEKDVIMGVKGE</sequence>
<keyword evidence="3" id="KW-1185">Reference proteome</keyword>